<proteinExistence type="inferred from homology"/>
<dbReference type="PANTHER" id="PTHR43618:SF2">
    <property type="entry name" value="CHAIN DEHYDROGENASE, PUTATIVE (AFU_ORTHOLOGUE AFUA_6G06930)-RELATED"/>
    <property type="match status" value="1"/>
</dbReference>
<evidence type="ECO:0000256" key="3">
    <source>
        <dbReference type="ARBA" id="ARBA00023002"/>
    </source>
</evidence>
<dbReference type="InterPro" id="IPR052178">
    <property type="entry name" value="Sec_Metab_Biosynth_SDR"/>
</dbReference>
<keyword evidence="6" id="KW-1185">Reference proteome</keyword>
<sequence length="259" mass="26859">MKPPYENAVVVVTGASTGLGRAIAVAVADQGARAVIVNYASSEGDAQETARQVRELGAEAVVVQGDVGEDADCIAIAGAAAPYGRIDTLFCNAGKTTRVPAYAHQLDKLSGEDFLDVYRVNVVGTFQTVRACRALLEQSDRAAVVVTSSVAGVTGNGSSIAYSASKAALNTMVLTLARGLAPKIRINSVAPGFMDTVWFDKIGPHRDKIRESVIERTPLKVASTAEDIAGTALFLGSEASCRVTGETLIADAGLRMTGG</sequence>
<dbReference type="SUPFAM" id="SSF51735">
    <property type="entry name" value="NAD(P)-binding Rossmann-fold domains"/>
    <property type="match status" value="1"/>
</dbReference>
<dbReference type="InterPro" id="IPR020904">
    <property type="entry name" value="Sc_DH/Rdtase_CS"/>
</dbReference>
<dbReference type="Proteomes" id="UP001162880">
    <property type="component" value="Unassembled WGS sequence"/>
</dbReference>
<dbReference type="PROSITE" id="PS00061">
    <property type="entry name" value="ADH_SHORT"/>
    <property type="match status" value="1"/>
</dbReference>
<evidence type="ECO:0000256" key="2">
    <source>
        <dbReference type="ARBA" id="ARBA00022857"/>
    </source>
</evidence>
<dbReference type="Pfam" id="PF13561">
    <property type="entry name" value="adh_short_C2"/>
    <property type="match status" value="1"/>
</dbReference>
<evidence type="ECO:0000313" key="6">
    <source>
        <dbReference type="Proteomes" id="UP001162880"/>
    </source>
</evidence>
<dbReference type="SMART" id="SM00822">
    <property type="entry name" value="PKS_KR"/>
    <property type="match status" value="1"/>
</dbReference>
<dbReference type="InterPro" id="IPR002347">
    <property type="entry name" value="SDR_fam"/>
</dbReference>
<dbReference type="PRINTS" id="PR00081">
    <property type="entry name" value="GDHRDH"/>
</dbReference>
<name>A0ABT0B623_9SPHN</name>
<gene>
    <name evidence="5" type="ORF">MTR64_17155</name>
</gene>
<feature type="domain" description="Ketoreductase" evidence="4">
    <location>
        <begin position="8"/>
        <end position="192"/>
    </location>
</feature>
<organism evidence="5 6">
    <name type="scientific">Novosphingobium album</name>
    <name type="common">ex Hu et al. 2023</name>
    <dbReference type="NCBI Taxonomy" id="2930093"/>
    <lineage>
        <taxon>Bacteria</taxon>
        <taxon>Pseudomonadati</taxon>
        <taxon>Pseudomonadota</taxon>
        <taxon>Alphaproteobacteria</taxon>
        <taxon>Sphingomonadales</taxon>
        <taxon>Sphingomonadaceae</taxon>
        <taxon>Novosphingobium</taxon>
    </lineage>
</organism>
<keyword evidence="3" id="KW-0560">Oxidoreductase</keyword>
<evidence type="ECO:0000256" key="1">
    <source>
        <dbReference type="ARBA" id="ARBA00006484"/>
    </source>
</evidence>
<keyword evidence="2" id="KW-0521">NADP</keyword>
<protein>
    <submittedName>
        <fullName evidence="5">SDR family oxidoreductase</fullName>
    </submittedName>
</protein>
<comment type="caution">
    <text evidence="5">The sequence shown here is derived from an EMBL/GenBank/DDBJ whole genome shotgun (WGS) entry which is preliminary data.</text>
</comment>
<dbReference type="RefSeq" id="WP_243995735.1">
    <property type="nucleotide sequence ID" value="NZ_JALHLE010000031.1"/>
</dbReference>
<dbReference type="CDD" id="cd05233">
    <property type="entry name" value="SDR_c"/>
    <property type="match status" value="1"/>
</dbReference>
<dbReference type="EMBL" id="JALHLE010000031">
    <property type="protein sequence ID" value="MCJ2180303.1"/>
    <property type="molecule type" value="Genomic_DNA"/>
</dbReference>
<dbReference type="InterPro" id="IPR036291">
    <property type="entry name" value="NAD(P)-bd_dom_sf"/>
</dbReference>
<dbReference type="PANTHER" id="PTHR43618">
    <property type="entry name" value="7-ALPHA-HYDROXYSTEROID DEHYDROGENASE"/>
    <property type="match status" value="1"/>
</dbReference>
<dbReference type="InterPro" id="IPR057326">
    <property type="entry name" value="KR_dom"/>
</dbReference>
<reference evidence="5" key="1">
    <citation type="submission" date="2022-03" db="EMBL/GenBank/DDBJ databases">
        <title>Identification of a novel bacterium isolated from mangrove sediments.</title>
        <authorList>
            <person name="Pan X."/>
        </authorList>
    </citation>
    <scope>NUCLEOTIDE SEQUENCE</scope>
    <source>
        <strain evidence="5">B2580</strain>
    </source>
</reference>
<evidence type="ECO:0000313" key="5">
    <source>
        <dbReference type="EMBL" id="MCJ2180303.1"/>
    </source>
</evidence>
<accession>A0ABT0B623</accession>
<evidence type="ECO:0000259" key="4">
    <source>
        <dbReference type="SMART" id="SM00822"/>
    </source>
</evidence>
<dbReference type="Gene3D" id="3.40.50.720">
    <property type="entry name" value="NAD(P)-binding Rossmann-like Domain"/>
    <property type="match status" value="1"/>
</dbReference>
<comment type="similarity">
    <text evidence="1">Belongs to the short-chain dehydrogenases/reductases (SDR) family.</text>
</comment>